<evidence type="ECO:0000313" key="1">
    <source>
        <dbReference type="EMBL" id="MBL0421651.1"/>
    </source>
</evidence>
<protein>
    <submittedName>
        <fullName evidence="1">Uncharacterized protein</fullName>
    </submittedName>
</protein>
<dbReference type="EMBL" id="JAEQNA010000005">
    <property type="protein sequence ID" value="MBL0421651.1"/>
    <property type="molecule type" value="Genomic_DNA"/>
</dbReference>
<accession>A0A936ZQ29</accession>
<reference evidence="1" key="1">
    <citation type="submission" date="2021-01" db="EMBL/GenBank/DDBJ databases">
        <title>Ramlibacter sp. strain AW1 16S ribosomal RNA gene Genome sequencing and assembly.</title>
        <authorList>
            <person name="Kang M."/>
        </authorList>
    </citation>
    <scope>NUCLEOTIDE SEQUENCE</scope>
    <source>
        <strain evidence="1">AW1</strain>
    </source>
</reference>
<name>A0A936ZQ29_9BURK</name>
<gene>
    <name evidence="1" type="ORF">JI739_14940</name>
</gene>
<dbReference type="RefSeq" id="WP_201684720.1">
    <property type="nucleotide sequence ID" value="NZ_JAEQNA010000005.1"/>
</dbReference>
<evidence type="ECO:0000313" key="2">
    <source>
        <dbReference type="Proteomes" id="UP000613011"/>
    </source>
</evidence>
<sequence length="84" mass="9253">MDLRLQFLESFAATGSDGQAYKVCAYDRLARAEGAGGLESWESTGQVEYRLADGRLVDVARDRTLRVNGSEIELKPENARYAPA</sequence>
<dbReference type="AlphaFoldDB" id="A0A936ZQ29"/>
<dbReference type="Proteomes" id="UP000613011">
    <property type="component" value="Unassembled WGS sequence"/>
</dbReference>
<organism evidence="1 2">
    <name type="scientific">Ramlibacter aurantiacus</name>
    <dbReference type="NCBI Taxonomy" id="2801330"/>
    <lineage>
        <taxon>Bacteria</taxon>
        <taxon>Pseudomonadati</taxon>
        <taxon>Pseudomonadota</taxon>
        <taxon>Betaproteobacteria</taxon>
        <taxon>Burkholderiales</taxon>
        <taxon>Comamonadaceae</taxon>
        <taxon>Ramlibacter</taxon>
    </lineage>
</organism>
<proteinExistence type="predicted"/>
<keyword evidence="2" id="KW-1185">Reference proteome</keyword>
<comment type="caution">
    <text evidence="1">The sequence shown here is derived from an EMBL/GenBank/DDBJ whole genome shotgun (WGS) entry which is preliminary data.</text>
</comment>